<evidence type="ECO:0000313" key="2">
    <source>
        <dbReference type="Proteomes" id="UP000289326"/>
    </source>
</evidence>
<dbReference type="KEGG" id="mphi:EG856_02945"/>
<sequence>MIHTQNQYFNTLSPQQRYNAVKSLAMLDKAFKKYQIKNKFIDKTLNENNVPLILSKFQRTLEFLKPQNAFIIKNEFNEHNNRDWYDLHFSKTTYYKNRKNAIEEFLYFYLNT</sequence>
<keyword evidence="2" id="KW-1185">Reference proteome</keyword>
<organism evidence="1 2">
    <name type="scientific">Mycoplasmopsis phocirhinis</name>
    <dbReference type="NCBI Taxonomy" id="142650"/>
    <lineage>
        <taxon>Bacteria</taxon>
        <taxon>Bacillati</taxon>
        <taxon>Mycoplasmatota</taxon>
        <taxon>Mycoplasmoidales</taxon>
        <taxon>Metamycoplasmataceae</taxon>
        <taxon>Mycoplasmopsis</taxon>
    </lineage>
</organism>
<dbReference type="NCBIfam" id="NF045770">
    <property type="entry name" value="MPN403_MG284_C"/>
    <property type="match status" value="1"/>
</dbReference>
<reference evidence="1 2" key="1">
    <citation type="submission" date="2019-01" db="EMBL/GenBank/DDBJ databases">
        <title>Complete sequence and annotation of the Mycoplasma phocirhinis strain 852T genome.</title>
        <authorList>
            <person name="Frasca S.Jr."/>
            <person name="Kutish G.F."/>
            <person name="Castellanos Gell J."/>
            <person name="Michaels D.L."/>
            <person name="Brown D.R."/>
        </authorList>
    </citation>
    <scope>NUCLEOTIDE SEQUENCE [LARGE SCALE GENOMIC DNA]</scope>
    <source>
        <strain evidence="1 2">852</strain>
    </source>
</reference>
<accession>A0A4P6MT27</accession>
<dbReference type="AlphaFoldDB" id="A0A4P6MT27"/>
<dbReference type="EMBL" id="CP034841">
    <property type="protein sequence ID" value="QBF34854.1"/>
    <property type="molecule type" value="Genomic_DNA"/>
</dbReference>
<proteinExistence type="predicted"/>
<gene>
    <name evidence="1" type="ORF">EG856_02945</name>
</gene>
<dbReference type="OrthoDB" id="398491at2"/>
<dbReference type="InterPro" id="IPR058231">
    <property type="entry name" value="MG284-like_C"/>
</dbReference>
<dbReference type="Proteomes" id="UP000289326">
    <property type="component" value="Chromosome"/>
</dbReference>
<name>A0A4P6MT27_9BACT</name>
<protein>
    <submittedName>
        <fullName evidence="1">Uncharacterized protein</fullName>
    </submittedName>
</protein>
<dbReference type="RefSeq" id="WP_130429631.1">
    <property type="nucleotide sequence ID" value="NZ_CP034841.1"/>
</dbReference>
<evidence type="ECO:0000313" key="1">
    <source>
        <dbReference type="EMBL" id="QBF34854.1"/>
    </source>
</evidence>